<evidence type="ECO:0000313" key="2">
    <source>
        <dbReference type="Proteomes" id="UP000077202"/>
    </source>
</evidence>
<name>A0A176VW95_MARPO</name>
<gene>
    <name evidence="1" type="ORF">AXG93_2752s1610</name>
</gene>
<dbReference type="Proteomes" id="UP000077202">
    <property type="component" value="Unassembled WGS sequence"/>
</dbReference>
<dbReference type="EMBL" id="LVLJ01002675">
    <property type="protein sequence ID" value="OAE24146.1"/>
    <property type="molecule type" value="Genomic_DNA"/>
</dbReference>
<protein>
    <submittedName>
        <fullName evidence="1">Uncharacterized protein</fullName>
    </submittedName>
</protein>
<reference evidence="1" key="1">
    <citation type="submission" date="2016-03" db="EMBL/GenBank/DDBJ databases">
        <title>Mechanisms controlling the formation of the plant cell surface in tip-growing cells are functionally conserved among land plants.</title>
        <authorList>
            <person name="Honkanen S."/>
            <person name="Jones V.A."/>
            <person name="Morieri G."/>
            <person name="Champion C."/>
            <person name="Hetherington A.J."/>
            <person name="Kelly S."/>
            <person name="Saint-Marcoux D."/>
            <person name="Proust H."/>
            <person name="Prescott H."/>
            <person name="Dolan L."/>
        </authorList>
    </citation>
    <scope>NUCLEOTIDE SEQUENCE [LARGE SCALE GENOMIC DNA]</scope>
    <source>
        <tissue evidence="1">Whole gametophyte</tissue>
    </source>
</reference>
<proteinExistence type="predicted"/>
<evidence type="ECO:0000313" key="1">
    <source>
        <dbReference type="EMBL" id="OAE24146.1"/>
    </source>
</evidence>
<dbReference type="AlphaFoldDB" id="A0A176VW95"/>
<sequence>MSHKIVLIISRPTTSLLGPEAGGFRLRIHEVGIIVLDTASNPSAAQAVASYFNLRNMGLREMGFSECRNSQHLARAVNNARMIDKGGRMVISPLAMAQSAPYARPSHRSRQLMLWPLGSASKKRMELVPTIPTLGPRCARLLTRQWFETNILRSGREGRKLNLPLAGA</sequence>
<accession>A0A176VW95</accession>
<organism evidence="1 2">
    <name type="scientific">Marchantia polymorpha subsp. ruderalis</name>
    <dbReference type="NCBI Taxonomy" id="1480154"/>
    <lineage>
        <taxon>Eukaryota</taxon>
        <taxon>Viridiplantae</taxon>
        <taxon>Streptophyta</taxon>
        <taxon>Embryophyta</taxon>
        <taxon>Marchantiophyta</taxon>
        <taxon>Marchantiopsida</taxon>
        <taxon>Marchantiidae</taxon>
        <taxon>Marchantiales</taxon>
        <taxon>Marchantiaceae</taxon>
        <taxon>Marchantia</taxon>
    </lineage>
</organism>
<comment type="caution">
    <text evidence="1">The sequence shown here is derived from an EMBL/GenBank/DDBJ whole genome shotgun (WGS) entry which is preliminary data.</text>
</comment>
<keyword evidence="2" id="KW-1185">Reference proteome</keyword>